<feature type="signal peptide" evidence="4">
    <location>
        <begin position="1"/>
        <end position="23"/>
    </location>
</feature>
<dbReference type="PANTHER" id="PTHR30085">
    <property type="entry name" value="AMINO ACID ABC TRANSPORTER PERMEASE"/>
    <property type="match status" value="1"/>
</dbReference>
<evidence type="ECO:0000256" key="1">
    <source>
        <dbReference type="ARBA" id="ARBA00010333"/>
    </source>
</evidence>
<dbReference type="GO" id="GO:0006865">
    <property type="term" value="P:amino acid transport"/>
    <property type="evidence" value="ECO:0007669"/>
    <property type="project" value="TreeGrafter"/>
</dbReference>
<feature type="chain" id="PRO_5038494011" evidence="4">
    <location>
        <begin position="24"/>
        <end position="281"/>
    </location>
</feature>
<dbReference type="GO" id="GO:0030288">
    <property type="term" value="C:outer membrane-bounded periplasmic space"/>
    <property type="evidence" value="ECO:0007669"/>
    <property type="project" value="TreeGrafter"/>
</dbReference>
<dbReference type="SUPFAM" id="SSF53850">
    <property type="entry name" value="Periplasmic binding protein-like II"/>
    <property type="match status" value="1"/>
</dbReference>
<evidence type="ECO:0000256" key="2">
    <source>
        <dbReference type="ARBA" id="ARBA00022448"/>
    </source>
</evidence>
<dbReference type="SMART" id="SM00062">
    <property type="entry name" value="PBPb"/>
    <property type="match status" value="1"/>
</dbReference>
<proteinExistence type="inferred from homology"/>
<dbReference type="Gene3D" id="3.40.190.10">
    <property type="entry name" value="Periplasmic binding protein-like II"/>
    <property type="match status" value="2"/>
</dbReference>
<dbReference type="EMBL" id="CACRSP010000003">
    <property type="protein sequence ID" value="VYS93514.1"/>
    <property type="molecule type" value="Genomic_DNA"/>
</dbReference>
<dbReference type="PANTHER" id="PTHR30085:SF6">
    <property type="entry name" value="ABC TRANSPORTER GLUTAMINE-BINDING PROTEIN GLNH"/>
    <property type="match status" value="1"/>
</dbReference>
<reference evidence="6" key="1">
    <citation type="submission" date="2019-11" db="EMBL/GenBank/DDBJ databases">
        <authorList>
            <person name="Feng L."/>
        </authorList>
    </citation>
    <scope>NUCLEOTIDE SEQUENCE</scope>
    <source>
        <strain evidence="6">BdentiumLFYP24</strain>
    </source>
</reference>
<dbReference type="RefSeq" id="WP_034521710.1">
    <property type="nucleotide sequence ID" value="NZ_BCYE01000008.1"/>
</dbReference>
<dbReference type="Pfam" id="PF00497">
    <property type="entry name" value="SBP_bac_3"/>
    <property type="match status" value="1"/>
</dbReference>
<comment type="similarity">
    <text evidence="1">Belongs to the bacterial solute-binding protein 3 family.</text>
</comment>
<keyword evidence="2" id="KW-0813">Transport</keyword>
<dbReference type="InterPro" id="IPR001638">
    <property type="entry name" value="Solute-binding_3/MltF_N"/>
</dbReference>
<evidence type="ECO:0000259" key="5">
    <source>
        <dbReference type="SMART" id="SM00062"/>
    </source>
</evidence>
<gene>
    <name evidence="6" type="primary">glnH_4</name>
    <name evidence="6" type="ORF">BDLFYP24_01545</name>
</gene>
<dbReference type="PROSITE" id="PS51257">
    <property type="entry name" value="PROKAR_LIPOPROTEIN"/>
    <property type="match status" value="1"/>
</dbReference>
<sequence length="281" mass="29488">MTHGIRNIAAMLCAASIVVGVSACGTSISVVTNGQAQGPTITIGVATDQPGLGLLHGKDYSGFDITVARYVAQYLGFADKQVVFAKVIPSTRVSALTSGDVDMVVDSFATNTDHDDEVTFAGPYLTVRRDLLIRADDKDGILSVDDLDGKTVCTAKGSISGSDMRNLTDKMTVEERDTYPQCVTALMIGEADAIISDDVILTGLAADRGGGYLKVVGEPFGEQSYGIAVRNGKSELVGQIDAALKAMVADGSWSSAVQALKQDIGYTVDVSSNPPTVRRKN</sequence>
<dbReference type="InterPro" id="IPR051455">
    <property type="entry name" value="Bact_solute-bind_prot3"/>
</dbReference>
<protein>
    <submittedName>
        <fullName evidence="6">ABC transporter glutamine-binding protein GlnH</fullName>
    </submittedName>
</protein>
<evidence type="ECO:0000313" key="6">
    <source>
        <dbReference type="EMBL" id="VYS93514.1"/>
    </source>
</evidence>
<dbReference type="AlphaFoldDB" id="A0A6N2SKA0"/>
<keyword evidence="3 4" id="KW-0732">Signal</keyword>
<feature type="domain" description="Solute-binding protein family 3/N-terminal" evidence="5">
    <location>
        <begin position="40"/>
        <end position="263"/>
    </location>
</feature>
<organism evidence="6">
    <name type="scientific">Bifidobacterium dentium</name>
    <dbReference type="NCBI Taxonomy" id="1689"/>
    <lineage>
        <taxon>Bacteria</taxon>
        <taxon>Bacillati</taxon>
        <taxon>Actinomycetota</taxon>
        <taxon>Actinomycetes</taxon>
        <taxon>Bifidobacteriales</taxon>
        <taxon>Bifidobacteriaceae</taxon>
        <taxon>Bifidobacterium</taxon>
    </lineage>
</organism>
<evidence type="ECO:0000256" key="4">
    <source>
        <dbReference type="SAM" id="SignalP"/>
    </source>
</evidence>
<dbReference type="GO" id="GO:0005576">
    <property type="term" value="C:extracellular region"/>
    <property type="evidence" value="ECO:0007669"/>
    <property type="project" value="TreeGrafter"/>
</dbReference>
<evidence type="ECO:0000256" key="3">
    <source>
        <dbReference type="ARBA" id="ARBA00022729"/>
    </source>
</evidence>
<accession>A0A6N2SKA0</accession>
<name>A0A6N2SKA0_9BIFI</name>